<name>A0A381RWK9_9ZZZZ</name>
<dbReference type="AlphaFoldDB" id="A0A381RWK9"/>
<comment type="subcellular location">
    <subcellularLocation>
        <location evidence="1">Cytoplasm</location>
    </subcellularLocation>
</comment>
<evidence type="ECO:0000256" key="1">
    <source>
        <dbReference type="ARBA" id="ARBA00004496"/>
    </source>
</evidence>
<evidence type="ECO:0000256" key="3">
    <source>
        <dbReference type="ARBA" id="ARBA00004784"/>
    </source>
</evidence>
<dbReference type="UniPathway" id="UPA00579">
    <property type="reaction ID" value="UER00640"/>
</dbReference>
<evidence type="ECO:0000256" key="13">
    <source>
        <dbReference type="ARBA" id="ARBA00031452"/>
    </source>
</evidence>
<evidence type="ECO:0000256" key="6">
    <source>
        <dbReference type="ARBA" id="ARBA00021478"/>
    </source>
</evidence>
<keyword evidence="11" id="KW-0067">ATP-binding</keyword>
<evidence type="ECO:0000256" key="5">
    <source>
        <dbReference type="ARBA" id="ARBA00012137"/>
    </source>
</evidence>
<dbReference type="EC" id="2.7.1.48" evidence="5"/>
<comment type="pathway">
    <text evidence="2">Pyrimidine metabolism; UMP biosynthesis via salvage pathway; UMP from uridine: step 1/1.</text>
</comment>
<dbReference type="InterPro" id="IPR027417">
    <property type="entry name" value="P-loop_NTPase"/>
</dbReference>
<feature type="domain" description="Phosphoribulokinase/uridine kinase" evidence="16">
    <location>
        <begin position="7"/>
        <end position="191"/>
    </location>
</feature>
<dbReference type="Gene3D" id="3.40.50.300">
    <property type="entry name" value="P-loop containing nucleotide triphosphate hydrolases"/>
    <property type="match status" value="1"/>
</dbReference>
<dbReference type="InterPro" id="IPR006083">
    <property type="entry name" value="PRK/URK"/>
</dbReference>
<organism evidence="17">
    <name type="scientific">marine metagenome</name>
    <dbReference type="NCBI Taxonomy" id="408172"/>
    <lineage>
        <taxon>unclassified sequences</taxon>
        <taxon>metagenomes</taxon>
        <taxon>ecological metagenomes</taxon>
    </lineage>
</organism>
<keyword evidence="7" id="KW-0963">Cytoplasm</keyword>
<dbReference type="HAMAP" id="MF_00551">
    <property type="entry name" value="Uridine_kinase"/>
    <property type="match status" value="1"/>
</dbReference>
<keyword evidence="9" id="KW-0547">Nucleotide-binding</keyword>
<evidence type="ECO:0000313" key="17">
    <source>
        <dbReference type="EMBL" id="SUZ95469.1"/>
    </source>
</evidence>
<evidence type="ECO:0000259" key="16">
    <source>
        <dbReference type="Pfam" id="PF00485"/>
    </source>
</evidence>
<keyword evidence="10" id="KW-0418">Kinase</keyword>
<comment type="similarity">
    <text evidence="4">Belongs to the uridine kinase family.</text>
</comment>
<comment type="catalytic activity">
    <reaction evidence="14">
        <text>cytidine + ATP = CMP + ADP + H(+)</text>
        <dbReference type="Rhea" id="RHEA:24674"/>
        <dbReference type="ChEBI" id="CHEBI:15378"/>
        <dbReference type="ChEBI" id="CHEBI:17562"/>
        <dbReference type="ChEBI" id="CHEBI:30616"/>
        <dbReference type="ChEBI" id="CHEBI:60377"/>
        <dbReference type="ChEBI" id="CHEBI:456216"/>
        <dbReference type="EC" id="2.7.1.48"/>
    </reaction>
</comment>
<dbReference type="NCBIfam" id="TIGR00235">
    <property type="entry name" value="udk"/>
    <property type="match status" value="1"/>
</dbReference>
<evidence type="ECO:0000256" key="7">
    <source>
        <dbReference type="ARBA" id="ARBA00022490"/>
    </source>
</evidence>
<dbReference type="Pfam" id="PF00485">
    <property type="entry name" value="PRK"/>
    <property type="match status" value="1"/>
</dbReference>
<dbReference type="GO" id="GO:0004849">
    <property type="term" value="F:uridine kinase activity"/>
    <property type="evidence" value="ECO:0007669"/>
    <property type="project" value="UniProtKB-EC"/>
</dbReference>
<evidence type="ECO:0000256" key="10">
    <source>
        <dbReference type="ARBA" id="ARBA00022777"/>
    </source>
</evidence>
<dbReference type="InterPro" id="IPR026008">
    <property type="entry name" value="Uridine_kinase"/>
</dbReference>
<dbReference type="GO" id="GO:0044211">
    <property type="term" value="P:CTP salvage"/>
    <property type="evidence" value="ECO:0007669"/>
    <property type="project" value="UniProtKB-UniPathway"/>
</dbReference>
<dbReference type="EMBL" id="UINC01002327">
    <property type="protein sequence ID" value="SUZ95469.1"/>
    <property type="molecule type" value="Genomic_DNA"/>
</dbReference>
<dbReference type="SUPFAM" id="SSF52540">
    <property type="entry name" value="P-loop containing nucleoside triphosphate hydrolases"/>
    <property type="match status" value="1"/>
</dbReference>
<dbReference type="PANTHER" id="PTHR10285">
    <property type="entry name" value="URIDINE KINASE"/>
    <property type="match status" value="1"/>
</dbReference>
<proteinExistence type="inferred from homology"/>
<evidence type="ECO:0000256" key="8">
    <source>
        <dbReference type="ARBA" id="ARBA00022679"/>
    </source>
</evidence>
<keyword evidence="8" id="KW-0808">Transferase</keyword>
<reference evidence="17" key="1">
    <citation type="submission" date="2018-05" db="EMBL/GenBank/DDBJ databases">
        <authorList>
            <person name="Lanie J.A."/>
            <person name="Ng W.-L."/>
            <person name="Kazmierczak K.M."/>
            <person name="Andrzejewski T.M."/>
            <person name="Davidsen T.M."/>
            <person name="Wayne K.J."/>
            <person name="Tettelin H."/>
            <person name="Glass J.I."/>
            <person name="Rusch D."/>
            <person name="Podicherti R."/>
            <person name="Tsui H.-C.T."/>
            <person name="Winkler M.E."/>
        </authorList>
    </citation>
    <scope>NUCLEOTIDE SEQUENCE</scope>
</reference>
<gene>
    <name evidence="17" type="ORF">METZ01_LOCUS48323</name>
</gene>
<evidence type="ECO:0000256" key="15">
    <source>
        <dbReference type="ARBA" id="ARBA00048909"/>
    </source>
</evidence>
<dbReference type="CDD" id="cd02023">
    <property type="entry name" value="UMPK"/>
    <property type="match status" value="1"/>
</dbReference>
<evidence type="ECO:0000256" key="12">
    <source>
        <dbReference type="ARBA" id="ARBA00030641"/>
    </source>
</evidence>
<dbReference type="NCBIfam" id="NF004018">
    <property type="entry name" value="PRK05480.1"/>
    <property type="match status" value="1"/>
</dbReference>
<protein>
    <recommendedName>
        <fullName evidence="6">Uridine kinase</fullName>
        <ecNumber evidence="5">2.7.1.48</ecNumber>
    </recommendedName>
    <alternativeName>
        <fullName evidence="12">Cytidine monophosphokinase</fullName>
    </alternativeName>
    <alternativeName>
        <fullName evidence="13">Uridine monophosphokinase</fullName>
    </alternativeName>
</protein>
<dbReference type="UniPathway" id="UPA00574">
    <property type="reaction ID" value="UER00637"/>
</dbReference>
<accession>A0A381RWK9</accession>
<evidence type="ECO:0000256" key="11">
    <source>
        <dbReference type="ARBA" id="ARBA00022840"/>
    </source>
</evidence>
<evidence type="ECO:0000256" key="4">
    <source>
        <dbReference type="ARBA" id="ARBA00005408"/>
    </source>
</evidence>
<comment type="catalytic activity">
    <reaction evidence="15">
        <text>uridine + ATP = UMP + ADP + H(+)</text>
        <dbReference type="Rhea" id="RHEA:16825"/>
        <dbReference type="ChEBI" id="CHEBI:15378"/>
        <dbReference type="ChEBI" id="CHEBI:16704"/>
        <dbReference type="ChEBI" id="CHEBI:30616"/>
        <dbReference type="ChEBI" id="CHEBI:57865"/>
        <dbReference type="ChEBI" id="CHEBI:456216"/>
        <dbReference type="EC" id="2.7.1.48"/>
    </reaction>
</comment>
<dbReference type="GO" id="GO:0044206">
    <property type="term" value="P:UMP salvage"/>
    <property type="evidence" value="ECO:0007669"/>
    <property type="project" value="UniProtKB-UniPathway"/>
</dbReference>
<evidence type="ECO:0000256" key="9">
    <source>
        <dbReference type="ARBA" id="ARBA00022741"/>
    </source>
</evidence>
<dbReference type="GO" id="GO:0005737">
    <property type="term" value="C:cytoplasm"/>
    <property type="evidence" value="ECO:0007669"/>
    <property type="project" value="UniProtKB-SubCell"/>
</dbReference>
<sequence>MTNNVLLGIGGGTGSGKTVLSNNLLNKFNRDEIAIIRQDSYYRDLSHKTSQERARTNFDHPEAINFDLLEEHLGILLNGESVEMPVYDLSTHTRAPKKNRLDPHPIVILEGTMVLTHQKIRDRMDIKIYVETDADVRFIRRLQRDINERSRTMEDVIEQYMNTVRPMHEEFVEITKKYADIILPKGGDNSVAVDLIQTKIQTLLKEKMPNN</sequence>
<evidence type="ECO:0000256" key="14">
    <source>
        <dbReference type="ARBA" id="ARBA00047436"/>
    </source>
</evidence>
<comment type="pathway">
    <text evidence="3">Pyrimidine metabolism; CTP biosynthesis via salvage pathway; CTP from cytidine: step 1/3.</text>
</comment>
<dbReference type="PRINTS" id="PR00988">
    <property type="entry name" value="URIDINKINASE"/>
</dbReference>
<dbReference type="InterPro" id="IPR000764">
    <property type="entry name" value="Uridine_kinase-like"/>
</dbReference>
<dbReference type="GO" id="GO:0005524">
    <property type="term" value="F:ATP binding"/>
    <property type="evidence" value="ECO:0007669"/>
    <property type="project" value="UniProtKB-KW"/>
</dbReference>
<evidence type="ECO:0000256" key="2">
    <source>
        <dbReference type="ARBA" id="ARBA00004690"/>
    </source>
</evidence>